<reference evidence="1 2" key="1">
    <citation type="submission" date="2023-09" db="EMBL/GenBank/DDBJ databases">
        <title>Nesidiocoris tenuis whole genome shotgun sequence.</title>
        <authorList>
            <person name="Shibata T."/>
            <person name="Shimoda M."/>
            <person name="Kobayashi T."/>
            <person name="Uehara T."/>
        </authorList>
    </citation>
    <scope>NUCLEOTIDE SEQUENCE [LARGE SCALE GENOMIC DNA]</scope>
    <source>
        <strain evidence="1 2">Japan</strain>
    </source>
</reference>
<keyword evidence="2" id="KW-1185">Reference proteome</keyword>
<organism evidence="1 2">
    <name type="scientific">Nesidiocoris tenuis</name>
    <dbReference type="NCBI Taxonomy" id="355587"/>
    <lineage>
        <taxon>Eukaryota</taxon>
        <taxon>Metazoa</taxon>
        <taxon>Ecdysozoa</taxon>
        <taxon>Arthropoda</taxon>
        <taxon>Hexapoda</taxon>
        <taxon>Insecta</taxon>
        <taxon>Pterygota</taxon>
        <taxon>Neoptera</taxon>
        <taxon>Paraneoptera</taxon>
        <taxon>Hemiptera</taxon>
        <taxon>Heteroptera</taxon>
        <taxon>Panheteroptera</taxon>
        <taxon>Cimicomorpha</taxon>
        <taxon>Miridae</taxon>
        <taxon>Dicyphina</taxon>
        <taxon>Nesidiocoris</taxon>
    </lineage>
</organism>
<dbReference type="Proteomes" id="UP001307889">
    <property type="component" value="Chromosome 2"/>
</dbReference>
<evidence type="ECO:0000313" key="2">
    <source>
        <dbReference type="Proteomes" id="UP001307889"/>
    </source>
</evidence>
<evidence type="ECO:0000313" key="1">
    <source>
        <dbReference type="EMBL" id="BES91370.1"/>
    </source>
</evidence>
<name>A0ABN7AGH7_9HEMI</name>
<dbReference type="EMBL" id="AP028910">
    <property type="protein sequence ID" value="BES91370.1"/>
    <property type="molecule type" value="Genomic_DNA"/>
</dbReference>
<sequence>MPNGFYPVVERVPKRSMEPGVKLAAPRVISAARGHHYYQVSSISPSRTPLFLPSSSSTSIDEMINRPQASAAVFQAALP</sequence>
<accession>A0ABN7AGH7</accession>
<protein>
    <submittedName>
        <fullName evidence="1">Uncharacterized protein</fullName>
    </submittedName>
</protein>
<proteinExistence type="predicted"/>
<gene>
    <name evidence="1" type="ORF">NTJ_04178</name>
</gene>